<dbReference type="RefSeq" id="WP_065996685.1">
    <property type="nucleotide sequence ID" value="NZ_MDEO01000019.1"/>
</dbReference>
<evidence type="ECO:0000256" key="1">
    <source>
        <dbReference type="ARBA" id="ARBA00004651"/>
    </source>
</evidence>
<feature type="transmembrane region" description="Helical" evidence="6">
    <location>
        <begin position="122"/>
        <end position="141"/>
    </location>
</feature>
<organism evidence="8 9">
    <name type="scientific">Mesorhizobium hungaricum</name>
    <dbReference type="NCBI Taxonomy" id="1566387"/>
    <lineage>
        <taxon>Bacteria</taxon>
        <taxon>Pseudomonadati</taxon>
        <taxon>Pseudomonadota</taxon>
        <taxon>Alphaproteobacteria</taxon>
        <taxon>Hyphomicrobiales</taxon>
        <taxon>Phyllobacteriaceae</taxon>
        <taxon>Mesorhizobium</taxon>
    </lineage>
</organism>
<evidence type="ECO:0000256" key="4">
    <source>
        <dbReference type="ARBA" id="ARBA00022989"/>
    </source>
</evidence>
<evidence type="ECO:0000313" key="8">
    <source>
        <dbReference type="EMBL" id="OCX24969.1"/>
    </source>
</evidence>
<dbReference type="Pfam" id="PF07690">
    <property type="entry name" value="MFS_1"/>
    <property type="match status" value="1"/>
</dbReference>
<dbReference type="OrthoDB" id="272777at2"/>
<feature type="transmembrane region" description="Helical" evidence="6">
    <location>
        <begin position="269"/>
        <end position="288"/>
    </location>
</feature>
<dbReference type="InterPro" id="IPR020846">
    <property type="entry name" value="MFS_dom"/>
</dbReference>
<keyword evidence="3 6" id="KW-0812">Transmembrane</keyword>
<feature type="transmembrane region" description="Helical" evidence="6">
    <location>
        <begin position="196"/>
        <end position="216"/>
    </location>
</feature>
<dbReference type="Gene3D" id="1.20.1250.20">
    <property type="entry name" value="MFS general substrate transporter like domains"/>
    <property type="match status" value="2"/>
</dbReference>
<name>A0A1C2ED77_9HYPH</name>
<feature type="transmembrane region" description="Helical" evidence="6">
    <location>
        <begin position="153"/>
        <end position="176"/>
    </location>
</feature>
<evidence type="ECO:0000259" key="7">
    <source>
        <dbReference type="PROSITE" id="PS50850"/>
    </source>
</evidence>
<feature type="transmembrane region" description="Helical" evidence="6">
    <location>
        <begin position="41"/>
        <end position="62"/>
    </location>
</feature>
<evidence type="ECO:0000256" key="5">
    <source>
        <dbReference type="ARBA" id="ARBA00023136"/>
    </source>
</evidence>
<feature type="transmembrane region" description="Helical" evidence="6">
    <location>
        <begin position="74"/>
        <end position="91"/>
    </location>
</feature>
<reference evidence="8 9" key="1">
    <citation type="submission" date="2016-08" db="EMBL/GenBank/DDBJ databases">
        <title>Whole genome sequence of Mesorhizobium sp. strain UASWS1009 isolated from industrial sewage.</title>
        <authorList>
            <person name="Crovadore J."/>
            <person name="Calmin G."/>
            <person name="Chablais R."/>
            <person name="Cochard B."/>
            <person name="Lefort F."/>
        </authorList>
    </citation>
    <scope>NUCLEOTIDE SEQUENCE [LARGE SCALE GENOMIC DNA]</scope>
    <source>
        <strain evidence="8 9">UASWS1009</strain>
    </source>
</reference>
<dbReference type="EMBL" id="MDEO01000019">
    <property type="protein sequence ID" value="OCX24969.1"/>
    <property type="molecule type" value="Genomic_DNA"/>
</dbReference>
<dbReference type="AlphaFoldDB" id="A0A1C2ED77"/>
<dbReference type="PANTHER" id="PTHR43124:SF3">
    <property type="entry name" value="CHLORAMPHENICOL EFFLUX PUMP RV0191"/>
    <property type="match status" value="1"/>
</dbReference>
<dbReference type="PROSITE" id="PS50850">
    <property type="entry name" value="MFS"/>
    <property type="match status" value="1"/>
</dbReference>
<dbReference type="GO" id="GO:0022857">
    <property type="term" value="F:transmembrane transporter activity"/>
    <property type="evidence" value="ECO:0007669"/>
    <property type="project" value="InterPro"/>
</dbReference>
<keyword evidence="4 6" id="KW-1133">Transmembrane helix</keyword>
<dbReference type="STRING" id="1566387.QV13_01295"/>
<feature type="transmembrane region" description="Helical" evidence="6">
    <location>
        <begin position="236"/>
        <end position="257"/>
    </location>
</feature>
<sequence>MRAGFIALAVAYVLSQFFRAFLAVLAPVLQTEIGAHANDLAFATGVWLAAFAALQLPVGYALDYLGPRRTSSGLILAAIGAAVFALAQGPATVTVAMALIGAGCAPALMVSLYIFARIYPPALFASLTGLLMGVSSIGNLAAATPMAWAASVFGWRACLWALAAGTTLTTLAIVAFVHDPERAAMSGENNGGFFALLRTPAILLLVPLTFVHYAPVAGIRGLWVGPYLADAFGLDAVGIGNVSLAMGIAMIAGSFVYGPLDRMLGTRKGALLGGNLALAAALLGLWAWPSAGLGLAVALLCAIGFFGSSYPLMIAYGRSFFPHHLAGRGVTFLNFVAMGGAGLAQIASGWLYGMTGNPAAPAAPHAMVFLFFGVLVLAGCGIYAFTGDRLD</sequence>
<keyword evidence="2" id="KW-1003">Cell membrane</keyword>
<feature type="transmembrane region" description="Helical" evidence="6">
    <location>
        <begin position="365"/>
        <end position="385"/>
    </location>
</feature>
<dbReference type="InterPro" id="IPR036259">
    <property type="entry name" value="MFS_trans_sf"/>
</dbReference>
<keyword evidence="9" id="KW-1185">Reference proteome</keyword>
<feature type="domain" description="Major facilitator superfamily (MFS) profile" evidence="7">
    <location>
        <begin position="4"/>
        <end position="391"/>
    </location>
</feature>
<accession>A0A1C2ED77</accession>
<feature type="transmembrane region" description="Helical" evidence="6">
    <location>
        <begin position="97"/>
        <end position="115"/>
    </location>
</feature>
<feature type="transmembrane region" description="Helical" evidence="6">
    <location>
        <begin position="294"/>
        <end position="317"/>
    </location>
</feature>
<gene>
    <name evidence="8" type="ORF">QV13_01295</name>
</gene>
<dbReference type="InterPro" id="IPR011701">
    <property type="entry name" value="MFS"/>
</dbReference>
<evidence type="ECO:0000256" key="2">
    <source>
        <dbReference type="ARBA" id="ARBA00022475"/>
    </source>
</evidence>
<comment type="subcellular location">
    <subcellularLocation>
        <location evidence="1">Cell membrane</location>
        <topology evidence="1">Multi-pass membrane protein</topology>
    </subcellularLocation>
</comment>
<dbReference type="Proteomes" id="UP000094412">
    <property type="component" value="Unassembled WGS sequence"/>
</dbReference>
<protein>
    <submittedName>
        <fullName evidence="8">MFS transporter</fullName>
    </submittedName>
</protein>
<dbReference type="InterPro" id="IPR050189">
    <property type="entry name" value="MFS_Efflux_Transporters"/>
</dbReference>
<evidence type="ECO:0000256" key="3">
    <source>
        <dbReference type="ARBA" id="ARBA00022692"/>
    </source>
</evidence>
<dbReference type="SUPFAM" id="SSF103473">
    <property type="entry name" value="MFS general substrate transporter"/>
    <property type="match status" value="1"/>
</dbReference>
<evidence type="ECO:0000313" key="9">
    <source>
        <dbReference type="Proteomes" id="UP000094412"/>
    </source>
</evidence>
<proteinExistence type="predicted"/>
<comment type="caution">
    <text evidence="8">The sequence shown here is derived from an EMBL/GenBank/DDBJ whole genome shotgun (WGS) entry which is preliminary data.</text>
</comment>
<keyword evidence="5 6" id="KW-0472">Membrane</keyword>
<dbReference type="PANTHER" id="PTHR43124">
    <property type="entry name" value="PURINE EFFLUX PUMP PBUE"/>
    <property type="match status" value="1"/>
</dbReference>
<evidence type="ECO:0000256" key="6">
    <source>
        <dbReference type="SAM" id="Phobius"/>
    </source>
</evidence>
<dbReference type="GO" id="GO:0005886">
    <property type="term" value="C:plasma membrane"/>
    <property type="evidence" value="ECO:0007669"/>
    <property type="project" value="UniProtKB-SubCell"/>
</dbReference>
<feature type="transmembrane region" description="Helical" evidence="6">
    <location>
        <begin position="329"/>
        <end position="353"/>
    </location>
</feature>
<dbReference type="CDD" id="cd06174">
    <property type="entry name" value="MFS"/>
    <property type="match status" value="1"/>
</dbReference>